<name>A0A0F9A0H4_9ZZZZ</name>
<sequence>MSIQLEIHDRELLKLLADIDRAGRDVKKRVADVYKATGPMFVRSAKQFAPIDTGALRGSMGYRVNRKMPRLRFGTLNKSINPKTGRPATTYAGFVHEGTSRVGPRPFLRQSLKKHTTAQGAFMRGMRKAGIADLGKSTGGLR</sequence>
<organism evidence="1">
    <name type="scientific">marine sediment metagenome</name>
    <dbReference type="NCBI Taxonomy" id="412755"/>
    <lineage>
        <taxon>unclassified sequences</taxon>
        <taxon>metagenomes</taxon>
        <taxon>ecological metagenomes</taxon>
    </lineage>
</organism>
<protein>
    <recommendedName>
        <fullName evidence="2">HK97 gp10 family phage protein</fullName>
    </recommendedName>
</protein>
<dbReference type="Pfam" id="PF04883">
    <property type="entry name" value="HK97-gp10_like"/>
    <property type="match status" value="1"/>
</dbReference>
<reference evidence="1" key="1">
    <citation type="journal article" date="2015" name="Nature">
        <title>Complex archaea that bridge the gap between prokaryotes and eukaryotes.</title>
        <authorList>
            <person name="Spang A."/>
            <person name="Saw J.H."/>
            <person name="Jorgensen S.L."/>
            <person name="Zaremba-Niedzwiedzka K."/>
            <person name="Martijn J."/>
            <person name="Lind A.E."/>
            <person name="van Eijk R."/>
            <person name="Schleper C."/>
            <person name="Guy L."/>
            <person name="Ettema T.J."/>
        </authorList>
    </citation>
    <scope>NUCLEOTIDE SEQUENCE</scope>
</reference>
<proteinExistence type="predicted"/>
<dbReference type="InterPro" id="IPR010064">
    <property type="entry name" value="HK97-gp10_tail"/>
</dbReference>
<gene>
    <name evidence="1" type="ORF">LCGC14_2907030</name>
</gene>
<evidence type="ECO:0000313" key="1">
    <source>
        <dbReference type="EMBL" id="KKK72124.1"/>
    </source>
</evidence>
<dbReference type="NCBIfam" id="TIGR01725">
    <property type="entry name" value="phge_HK97_gp10"/>
    <property type="match status" value="1"/>
</dbReference>
<dbReference type="AlphaFoldDB" id="A0A0F9A0H4"/>
<accession>A0A0F9A0H4</accession>
<evidence type="ECO:0008006" key="2">
    <source>
        <dbReference type="Google" id="ProtNLM"/>
    </source>
</evidence>
<dbReference type="EMBL" id="LAZR01057409">
    <property type="protein sequence ID" value="KKK72124.1"/>
    <property type="molecule type" value="Genomic_DNA"/>
</dbReference>
<comment type="caution">
    <text evidence="1">The sequence shown here is derived from an EMBL/GenBank/DDBJ whole genome shotgun (WGS) entry which is preliminary data.</text>
</comment>